<protein>
    <submittedName>
        <fullName evidence="1">Uncharacterized protein</fullName>
    </submittedName>
</protein>
<accession>X1P0X0</accession>
<dbReference type="AlphaFoldDB" id="X1P0X0"/>
<proteinExistence type="predicted"/>
<evidence type="ECO:0000313" key="1">
    <source>
        <dbReference type="EMBL" id="GAI49513.1"/>
    </source>
</evidence>
<gene>
    <name evidence="1" type="ORF">S06H3_57750</name>
</gene>
<organism evidence="1">
    <name type="scientific">marine sediment metagenome</name>
    <dbReference type="NCBI Taxonomy" id="412755"/>
    <lineage>
        <taxon>unclassified sequences</taxon>
        <taxon>metagenomes</taxon>
        <taxon>ecological metagenomes</taxon>
    </lineage>
</organism>
<reference evidence="1" key="1">
    <citation type="journal article" date="2014" name="Front. Microbiol.">
        <title>High frequency of phylogenetically diverse reductive dehalogenase-homologous genes in deep subseafloor sedimentary metagenomes.</title>
        <authorList>
            <person name="Kawai M."/>
            <person name="Futagami T."/>
            <person name="Toyoda A."/>
            <person name="Takaki Y."/>
            <person name="Nishi S."/>
            <person name="Hori S."/>
            <person name="Arai W."/>
            <person name="Tsubouchi T."/>
            <person name="Morono Y."/>
            <person name="Uchiyama I."/>
            <person name="Ito T."/>
            <person name="Fujiyama A."/>
            <person name="Inagaki F."/>
            <person name="Takami H."/>
        </authorList>
    </citation>
    <scope>NUCLEOTIDE SEQUENCE</scope>
    <source>
        <strain evidence="1">Expedition CK06-06</strain>
    </source>
</reference>
<dbReference type="EMBL" id="BARV01037309">
    <property type="protein sequence ID" value="GAI49513.1"/>
    <property type="molecule type" value="Genomic_DNA"/>
</dbReference>
<sequence length="147" mass="16776">MWYRFEIWVPNTDTEPGVVTYSLRLPAGVIKKMRIRFPPGPNNKVSIRIMLGAHQMYPRGPPAIPEYDPAVHPAVPSYWFRGDDEAIEWEDHVPTKVGDHWSVEAQADTCDHSHTIIIGFNVIEEDVASPWRSLEDLVAIFKRTIGL</sequence>
<comment type="caution">
    <text evidence="1">The sequence shown here is derived from an EMBL/GenBank/DDBJ whole genome shotgun (WGS) entry which is preliminary data.</text>
</comment>
<name>X1P0X0_9ZZZZ</name>